<dbReference type="InterPro" id="IPR009346">
    <property type="entry name" value="GRIM-19"/>
</dbReference>
<comment type="caution">
    <text evidence="16">The sequence shown here is derived from an EMBL/GenBank/DDBJ whole genome shotgun (WGS) entry which is preliminary data.</text>
</comment>
<evidence type="ECO:0000256" key="6">
    <source>
        <dbReference type="ARBA" id="ARBA00022692"/>
    </source>
</evidence>
<evidence type="ECO:0000256" key="11">
    <source>
        <dbReference type="ARBA" id="ARBA00023136"/>
    </source>
</evidence>
<comment type="similarity">
    <text evidence="2 14">Belongs to the complex I NDUFA13 subunit family.</text>
</comment>
<dbReference type="PANTHER" id="PTHR12966">
    <property type="entry name" value="NADH DEHYDROGENASE UBIQUINONE 1 ALPHA SUBCOMPLEX SUBUNIT 13"/>
    <property type="match status" value="1"/>
</dbReference>
<evidence type="ECO:0000256" key="2">
    <source>
        <dbReference type="ARBA" id="ARBA00007312"/>
    </source>
</evidence>
<feature type="compositionally biased region" description="Polar residues" evidence="15">
    <location>
        <begin position="1"/>
        <end position="14"/>
    </location>
</feature>
<evidence type="ECO:0000256" key="10">
    <source>
        <dbReference type="ARBA" id="ARBA00023128"/>
    </source>
</evidence>
<evidence type="ECO:0000256" key="5">
    <source>
        <dbReference type="ARBA" id="ARBA00022660"/>
    </source>
</evidence>
<evidence type="ECO:0000256" key="7">
    <source>
        <dbReference type="ARBA" id="ARBA00022792"/>
    </source>
</evidence>
<proteinExistence type="inferred from homology"/>
<keyword evidence="6 14" id="KW-0812">Transmembrane</keyword>
<comment type="function">
    <text evidence="14">Complex I functions in the transfer of electrons from NADH to the respiratory chain. Accessory subunit of the mitochondrial membrane respiratory chain NADH dehydrogenase (Complex I), that is believed not to be involved in catalysis.</text>
</comment>
<dbReference type="EMBL" id="VCGU01000011">
    <property type="protein sequence ID" value="TRY67509.1"/>
    <property type="molecule type" value="Genomic_DNA"/>
</dbReference>
<comment type="subunit">
    <text evidence="13">Complex I is composed of 45 different subunits. Interacts with CARD15, but not with CARD4. Interacts with STAT3, but not with STAT1, STAT2 and STAT5A. Interacts with OLFM4.</text>
</comment>
<dbReference type="STRING" id="6832.A0A553NQ23"/>
<keyword evidence="11 14" id="KW-0472">Membrane</keyword>
<evidence type="ECO:0000256" key="15">
    <source>
        <dbReference type="SAM" id="MobiDB-lite"/>
    </source>
</evidence>
<keyword evidence="5 14" id="KW-0679">Respiratory chain</keyword>
<feature type="transmembrane region" description="Helical" evidence="14">
    <location>
        <begin position="42"/>
        <end position="59"/>
    </location>
</feature>
<protein>
    <recommendedName>
        <fullName evidence="3 14">NADH dehydrogenase [ubiquinone] 1 alpha subcomplex subunit 13</fullName>
    </recommendedName>
</protein>
<evidence type="ECO:0000313" key="16">
    <source>
        <dbReference type="EMBL" id="TRY67509.1"/>
    </source>
</evidence>
<sequence>MAVGQVHSTDTSRPFRQDLPPKGGYAPINYNRIPAKTLSKPGLLFLGGLAVNALGIWTYKTKRTVIERKKLEETSVELGLEPLMLAEMDRAYLLQMRRNRDVEAEFTRDWPNWEVGRWFQQPLFYTIPEDELPRLSPLELFIHADPKTLKKEINYRKNRTL</sequence>
<keyword evidence="10 14" id="KW-0496">Mitochondrion</keyword>
<gene>
    <name evidence="16" type="ORF">TCAL_05883</name>
</gene>
<keyword evidence="8 14" id="KW-0249">Electron transport</keyword>
<comment type="function">
    <text evidence="12">Accessory subunit of the mitochondrial membrane respiratory chain NADH dehydrogenase (Complex I), that is believed not to be involved in catalysis. Complex I functions in the transfer of electrons from NADH to the respiratory chain. The immediate electron acceptor for the enzyme is believed to be ubiquinone. Involved in the interferon/all-trans-retinoic acid (IFN/RA) induced cell death. This apoptotic activity is inhibited by interaction with viral IRF1. Prevents the transactivation of STAT3 target genes. May play a role in CARD15-mediated innate mucosal responses and serve to regulate intestinal epithelial cell responses to microbes.</text>
</comment>
<evidence type="ECO:0000256" key="1">
    <source>
        <dbReference type="ARBA" id="ARBA00004298"/>
    </source>
</evidence>
<dbReference type="AlphaFoldDB" id="A0A553NQ23"/>
<dbReference type="PANTHER" id="PTHR12966:SF0">
    <property type="entry name" value="NADH DEHYDROGENASE [UBIQUINONE] 1 ALPHA SUBCOMPLEX SUBUNIT 13"/>
    <property type="match status" value="1"/>
</dbReference>
<keyword evidence="9 14" id="KW-1133">Transmembrane helix</keyword>
<evidence type="ECO:0000256" key="9">
    <source>
        <dbReference type="ARBA" id="ARBA00022989"/>
    </source>
</evidence>
<evidence type="ECO:0000313" key="17">
    <source>
        <dbReference type="Proteomes" id="UP000318571"/>
    </source>
</evidence>
<evidence type="ECO:0000256" key="12">
    <source>
        <dbReference type="ARBA" id="ARBA00045908"/>
    </source>
</evidence>
<dbReference type="Proteomes" id="UP000318571">
    <property type="component" value="Chromosome 4"/>
</dbReference>
<evidence type="ECO:0000256" key="3">
    <source>
        <dbReference type="ARBA" id="ARBA00018192"/>
    </source>
</evidence>
<dbReference type="OrthoDB" id="3308at2759"/>
<evidence type="ECO:0000256" key="13">
    <source>
        <dbReference type="ARBA" id="ARBA00046797"/>
    </source>
</evidence>
<keyword evidence="4 14" id="KW-0813">Transport</keyword>
<accession>A0A553NQ23</accession>
<organism evidence="16 17">
    <name type="scientific">Tigriopus californicus</name>
    <name type="common">Marine copepod</name>
    <dbReference type="NCBI Taxonomy" id="6832"/>
    <lineage>
        <taxon>Eukaryota</taxon>
        <taxon>Metazoa</taxon>
        <taxon>Ecdysozoa</taxon>
        <taxon>Arthropoda</taxon>
        <taxon>Crustacea</taxon>
        <taxon>Multicrustacea</taxon>
        <taxon>Hexanauplia</taxon>
        <taxon>Copepoda</taxon>
        <taxon>Harpacticoida</taxon>
        <taxon>Harpacticidae</taxon>
        <taxon>Tigriopus</taxon>
    </lineage>
</organism>
<keyword evidence="17" id="KW-1185">Reference proteome</keyword>
<comment type="subcellular location">
    <subcellularLocation>
        <location evidence="1 14">Mitochondrion inner membrane</location>
        <topology evidence="1 14">Single-pass membrane protein</topology>
        <orientation evidence="1 14">Matrix side</orientation>
    </subcellularLocation>
</comment>
<dbReference type="OMA" id="YGIREQH"/>
<dbReference type="GO" id="GO:0005743">
    <property type="term" value="C:mitochondrial inner membrane"/>
    <property type="evidence" value="ECO:0007669"/>
    <property type="project" value="UniProtKB-SubCell"/>
</dbReference>
<evidence type="ECO:0000256" key="8">
    <source>
        <dbReference type="ARBA" id="ARBA00022982"/>
    </source>
</evidence>
<keyword evidence="7 14" id="KW-0999">Mitochondrion inner membrane</keyword>
<evidence type="ECO:0000256" key="4">
    <source>
        <dbReference type="ARBA" id="ARBA00022448"/>
    </source>
</evidence>
<feature type="region of interest" description="Disordered" evidence="15">
    <location>
        <begin position="1"/>
        <end position="23"/>
    </location>
</feature>
<dbReference type="Pfam" id="PF06212">
    <property type="entry name" value="GRIM-19"/>
    <property type="match status" value="1"/>
</dbReference>
<reference evidence="16 17" key="1">
    <citation type="journal article" date="2018" name="Nat. Ecol. Evol.">
        <title>Genomic signatures of mitonuclear coevolution across populations of Tigriopus californicus.</title>
        <authorList>
            <person name="Barreto F.S."/>
            <person name="Watson E.T."/>
            <person name="Lima T.G."/>
            <person name="Willett C.S."/>
            <person name="Edmands S."/>
            <person name="Li W."/>
            <person name="Burton R.S."/>
        </authorList>
    </citation>
    <scope>NUCLEOTIDE SEQUENCE [LARGE SCALE GENOMIC DNA]</scope>
    <source>
        <strain evidence="16 17">San Diego</strain>
    </source>
</reference>
<dbReference type="GO" id="GO:0045271">
    <property type="term" value="C:respiratory chain complex I"/>
    <property type="evidence" value="ECO:0007669"/>
    <property type="project" value="UniProtKB-UniRule"/>
</dbReference>
<evidence type="ECO:0000256" key="14">
    <source>
        <dbReference type="RuleBase" id="RU368034"/>
    </source>
</evidence>
<name>A0A553NQ23_TIGCA</name>